<gene>
    <name evidence="3" type="primary">gcy-14</name>
    <name evidence="3" type="ORF">SNAT2548_LOCUS10091</name>
</gene>
<feature type="transmembrane region" description="Helical" evidence="1">
    <location>
        <begin position="681"/>
        <end position="702"/>
    </location>
</feature>
<dbReference type="PROSITE" id="PS50125">
    <property type="entry name" value="GUANYLATE_CYCLASE_2"/>
    <property type="match status" value="2"/>
</dbReference>
<organism evidence="3 4">
    <name type="scientific">Symbiodinium natans</name>
    <dbReference type="NCBI Taxonomy" id="878477"/>
    <lineage>
        <taxon>Eukaryota</taxon>
        <taxon>Sar</taxon>
        <taxon>Alveolata</taxon>
        <taxon>Dinophyceae</taxon>
        <taxon>Suessiales</taxon>
        <taxon>Symbiodiniaceae</taxon>
        <taxon>Symbiodinium</taxon>
    </lineage>
</organism>
<dbReference type="Proteomes" id="UP000604046">
    <property type="component" value="Unassembled WGS sequence"/>
</dbReference>
<dbReference type="OrthoDB" id="434790at2759"/>
<dbReference type="GO" id="GO:0019934">
    <property type="term" value="P:cGMP-mediated signaling"/>
    <property type="evidence" value="ECO:0007669"/>
    <property type="project" value="TreeGrafter"/>
</dbReference>
<evidence type="ECO:0000256" key="1">
    <source>
        <dbReference type="SAM" id="Phobius"/>
    </source>
</evidence>
<feature type="transmembrane region" description="Helical" evidence="1">
    <location>
        <begin position="139"/>
        <end position="158"/>
    </location>
</feature>
<feature type="domain" description="Guanylate cyclase" evidence="2">
    <location>
        <begin position="243"/>
        <end position="379"/>
    </location>
</feature>
<dbReference type="GO" id="GO:0070482">
    <property type="term" value="P:response to oxygen levels"/>
    <property type="evidence" value="ECO:0007669"/>
    <property type="project" value="TreeGrafter"/>
</dbReference>
<feature type="transmembrane region" description="Helical" evidence="1">
    <location>
        <begin position="658"/>
        <end position="675"/>
    </location>
</feature>
<dbReference type="Pfam" id="PF00211">
    <property type="entry name" value="Guanylate_cyc"/>
    <property type="match status" value="2"/>
</dbReference>
<feature type="transmembrane region" description="Helical" evidence="1">
    <location>
        <begin position="173"/>
        <end position="191"/>
    </location>
</feature>
<dbReference type="PANTHER" id="PTHR45655:SF13">
    <property type="entry name" value="SOLUBLE GUANYLATE CYCLASE GCY-32-RELATED"/>
    <property type="match status" value="1"/>
</dbReference>
<dbReference type="Gene3D" id="3.30.70.1230">
    <property type="entry name" value="Nucleotide cyclase"/>
    <property type="match status" value="2"/>
</dbReference>
<evidence type="ECO:0000259" key="2">
    <source>
        <dbReference type="PROSITE" id="PS50125"/>
    </source>
</evidence>
<feature type="transmembrane region" description="Helical" evidence="1">
    <location>
        <begin position="593"/>
        <end position="615"/>
    </location>
</feature>
<dbReference type="PANTHER" id="PTHR45655">
    <property type="entry name" value="GUANYLATE CYCLASE SOLUBLE SUBUNIT BETA-2"/>
    <property type="match status" value="1"/>
</dbReference>
<name>A0A812KSX6_9DINO</name>
<keyword evidence="1" id="KW-1133">Transmembrane helix</keyword>
<feature type="transmembrane region" description="Helical" evidence="1">
    <location>
        <begin position="635"/>
        <end position="651"/>
    </location>
</feature>
<keyword evidence="1" id="KW-0812">Transmembrane</keyword>
<dbReference type="InterPro" id="IPR001054">
    <property type="entry name" value="A/G_cyclase"/>
</dbReference>
<dbReference type="InterPro" id="IPR029787">
    <property type="entry name" value="Nucleotide_cyclase"/>
</dbReference>
<keyword evidence="4" id="KW-1185">Reference proteome</keyword>
<dbReference type="SMART" id="SM00044">
    <property type="entry name" value="CYCc"/>
    <property type="match status" value="2"/>
</dbReference>
<dbReference type="AlphaFoldDB" id="A0A812KSX6"/>
<evidence type="ECO:0000313" key="4">
    <source>
        <dbReference type="Proteomes" id="UP000604046"/>
    </source>
</evidence>
<sequence>MVAVGMIADRAYSIHELSTCSGDGWWVRKLVEVVSMIVLSKVFFFLTILLPNADPSKGAWADWTYWGVVLFFATFFLAVNVWPLGISCDELASMTEFCNEESIRTANLKKDCTLQGHTACQMLQLWMLVMPYVLPQFDCWSYTFVWLVFIYTGCSWVYDAFSGEMIHEDDLPLHFVLLGVTACLGTMKKYFLEKGLRRQFRIDYEEKKVLEDLYNVFDGMVPSYVIPRMLREDTIADPIDRVTILFVLIVIDDSAHSMDPKKTLADLNQIFGRMDEICAKYQVTKIETVAEEYVACVGVLPKDHGEIGDKAHYDKLLVRMFLAASEILDMENQDFRMGGQKVQLKMGTHTGKIIAGVIGKKLPRFRLFGDTINTSARMMQKSKPGNLMFGEETNQVLPSCIPARKGEKVVMKGKGEVEVYYFDRAGFQAAEAKRLLEEKGTEEPRAKTGEDERQQEVNEVIQQVFDSSEPTGWLLSHKEGFTNDTAELANPNTKMFSEAEFQSSFHCEAFVRKFRSRLHRQVLLMAGATLFDLFHMEHTRAWEVKDKGSGFIPNAKDGGRFQVLLGCRMACLVLALLWSVMAKLRTDWMMENVTLVQWGVVGTSSVVCTLMFVSYDALVFPQITKSYEEMHFLEYLNQQLSLVFVLAFFIVTNTHPTLFVQSLVFLPAGVVFMAIRDKTSLYISNIGRVVFLCTVAISCMLAHELEQTSRARFKAKRRVQRTQERIEYVLNSLMPKAVLEERKSRPGADLSKFCHLYEHATITQSDLCGFTQLAATKTPAEVVDFVADLFGRFDVQTDKYGVYKVETVGDAYIAGMAENTLTTENSVLKVVQFGLAMIEETSAWAAALGVQVTCRVGVHHGECVGGIVGKGMQRYHLFGALMNQVDTLEATSREGITQISKACKEALVRELAKKDVTEEAESMRILVEAFPGAIQRKDEKLTTSKGEEHLYSEVGGGTYLIYKDAAAAAGAGAAPG</sequence>
<protein>
    <submittedName>
        <fullName evidence="3">Gcy-14 protein</fullName>
    </submittedName>
</protein>
<dbReference type="SUPFAM" id="SSF55073">
    <property type="entry name" value="Nucleotide cyclase"/>
    <property type="match status" value="2"/>
</dbReference>
<comment type="caution">
    <text evidence="3">The sequence shown here is derived from an EMBL/GenBank/DDBJ whole genome shotgun (WGS) entry which is preliminary data.</text>
</comment>
<proteinExistence type="predicted"/>
<feature type="transmembrane region" description="Helical" evidence="1">
    <location>
        <begin position="561"/>
        <end position="581"/>
    </location>
</feature>
<dbReference type="GO" id="GO:0004383">
    <property type="term" value="F:guanylate cyclase activity"/>
    <property type="evidence" value="ECO:0007669"/>
    <property type="project" value="TreeGrafter"/>
</dbReference>
<accession>A0A812KSX6</accession>
<evidence type="ECO:0000313" key="3">
    <source>
        <dbReference type="EMBL" id="CAE7235711.1"/>
    </source>
</evidence>
<feature type="domain" description="Guanylate cyclase" evidence="2">
    <location>
        <begin position="761"/>
        <end position="889"/>
    </location>
</feature>
<reference evidence="3" key="1">
    <citation type="submission" date="2021-02" db="EMBL/GenBank/DDBJ databases">
        <authorList>
            <person name="Dougan E. K."/>
            <person name="Rhodes N."/>
            <person name="Thang M."/>
            <person name="Chan C."/>
        </authorList>
    </citation>
    <scope>NUCLEOTIDE SEQUENCE</scope>
</reference>
<feature type="transmembrane region" description="Helical" evidence="1">
    <location>
        <begin position="30"/>
        <end position="51"/>
    </location>
</feature>
<dbReference type="GO" id="GO:0008074">
    <property type="term" value="C:guanylate cyclase complex, soluble"/>
    <property type="evidence" value="ECO:0007669"/>
    <property type="project" value="TreeGrafter"/>
</dbReference>
<dbReference type="CDD" id="cd07302">
    <property type="entry name" value="CHD"/>
    <property type="match status" value="2"/>
</dbReference>
<dbReference type="EMBL" id="CAJNDS010000813">
    <property type="protein sequence ID" value="CAE7235711.1"/>
    <property type="molecule type" value="Genomic_DNA"/>
</dbReference>
<keyword evidence="1" id="KW-0472">Membrane</keyword>
<feature type="transmembrane region" description="Helical" evidence="1">
    <location>
        <begin position="63"/>
        <end position="84"/>
    </location>
</feature>